<gene>
    <name evidence="2" type="ORF">DOFOFD_10395</name>
</gene>
<protein>
    <recommendedName>
        <fullName evidence="4">Rod shape-determining protein MreD</fullName>
    </recommendedName>
</protein>
<evidence type="ECO:0000256" key="1">
    <source>
        <dbReference type="SAM" id="Phobius"/>
    </source>
</evidence>
<evidence type="ECO:0008006" key="4">
    <source>
        <dbReference type="Google" id="ProtNLM"/>
    </source>
</evidence>
<feature type="transmembrane region" description="Helical" evidence="1">
    <location>
        <begin position="152"/>
        <end position="172"/>
    </location>
</feature>
<feature type="transmembrane region" description="Helical" evidence="1">
    <location>
        <begin position="116"/>
        <end position="140"/>
    </location>
</feature>
<reference evidence="2 3" key="1">
    <citation type="submission" date="2023-10" db="EMBL/GenBank/DDBJ databases">
        <title>Sorlinia euscelidii gen. nov., sp. nov., an acetic acid bacteria isolated from the gut of Euscelidius variegatus emitter.</title>
        <authorList>
            <person name="Michoud G."/>
            <person name="Marasco R."/>
            <person name="Seferji K."/>
            <person name="Gonella E."/>
            <person name="Garuglieri E."/>
            <person name="Alma A."/>
            <person name="Mapelli F."/>
            <person name="Borin S."/>
            <person name="Daffonchio D."/>
            <person name="Crotti E."/>
        </authorList>
    </citation>
    <scope>NUCLEOTIDE SEQUENCE [LARGE SCALE GENOMIC DNA]</scope>
    <source>
        <strain evidence="2 3">EV16P</strain>
    </source>
</reference>
<organism evidence="2 3">
    <name type="scientific">Sorlinia euscelidii</name>
    <dbReference type="NCBI Taxonomy" id="3081148"/>
    <lineage>
        <taxon>Bacteria</taxon>
        <taxon>Pseudomonadati</taxon>
        <taxon>Pseudomonadota</taxon>
        <taxon>Alphaproteobacteria</taxon>
        <taxon>Acetobacterales</taxon>
        <taxon>Acetobacteraceae</taxon>
        <taxon>Sorlinia</taxon>
    </lineage>
</organism>
<sequence>MRERRSSAPSTTIYQRRLDSVIRAVLPSLFIIAVTFLLTGVISPVGKEGFVFAVAVDTVFYWTIFRPASMDATAVFLIGLVLETINFSPPGTLLFSLLVVHGVAQMWRYGLSHINFILAWLLLTLLALAMGGVEWLVSCISMARGLPITPAIFQAALTSGIYPILATLFGWLRRIGADAEDI</sequence>
<evidence type="ECO:0000313" key="2">
    <source>
        <dbReference type="EMBL" id="MEE8659413.1"/>
    </source>
</evidence>
<dbReference type="EMBL" id="JAWJZY010000005">
    <property type="protein sequence ID" value="MEE8659413.1"/>
    <property type="molecule type" value="Genomic_DNA"/>
</dbReference>
<accession>A0ABU7U597</accession>
<feature type="transmembrane region" description="Helical" evidence="1">
    <location>
        <begin position="21"/>
        <end position="43"/>
    </location>
</feature>
<keyword evidence="3" id="KW-1185">Reference proteome</keyword>
<evidence type="ECO:0000313" key="3">
    <source>
        <dbReference type="Proteomes" id="UP001312908"/>
    </source>
</evidence>
<name>A0ABU7U597_9PROT</name>
<comment type="caution">
    <text evidence="2">The sequence shown here is derived from an EMBL/GenBank/DDBJ whole genome shotgun (WGS) entry which is preliminary data.</text>
</comment>
<proteinExistence type="predicted"/>
<keyword evidence="1" id="KW-0472">Membrane</keyword>
<dbReference type="RefSeq" id="WP_394820238.1">
    <property type="nucleotide sequence ID" value="NZ_JAWJZY010000005.1"/>
</dbReference>
<dbReference type="Proteomes" id="UP001312908">
    <property type="component" value="Unassembled WGS sequence"/>
</dbReference>
<keyword evidence="1" id="KW-0812">Transmembrane</keyword>
<feature type="transmembrane region" description="Helical" evidence="1">
    <location>
        <begin position="77"/>
        <end position="104"/>
    </location>
</feature>
<keyword evidence="1" id="KW-1133">Transmembrane helix</keyword>